<protein>
    <submittedName>
        <fullName evidence="1">Uncharacterized protein</fullName>
    </submittedName>
</protein>
<dbReference type="InterPro" id="IPR036388">
    <property type="entry name" value="WH-like_DNA-bd_sf"/>
</dbReference>
<dbReference type="eggNOG" id="ENOG5033EAQ">
    <property type="taxonomic scope" value="Bacteria"/>
</dbReference>
<proteinExistence type="predicted"/>
<dbReference type="KEGG" id="mno:Mnod_7306"/>
<dbReference type="SUPFAM" id="SSF46785">
    <property type="entry name" value="Winged helix' DNA-binding domain"/>
    <property type="match status" value="1"/>
</dbReference>
<sequence>MRRRRNATDQAATTDRPAVILPAGFEAAAQRLRMHPSFRATLAGYCRGMAEGAPAQWPVYKFFDQMRRYIVCYMLIHNYYAWQHGEGPPPTLSALQRVAGSSARQTAGLVAALKAGHLILAEPDPDDRRIRHLRPAREMIEEIGRSARLFVAAADRLEVPSQNRAALLVTDEHALGDVLRRSAAYVLAHGTLIHPFPRILHFAGRDCGYLLLNAVLCAHYAQNLPGASPPVALSYRTLARRFQVSPAHIGNLLGEAERRGWFATGPSGRLVTMSEDFADEFECWASWQMVHFSGLAAETTAFLAVQTAPRVTEPSG</sequence>
<reference evidence="1 2" key="1">
    <citation type="submission" date="2009-01" db="EMBL/GenBank/DDBJ databases">
        <title>Complete sequence of chromosome of Methylobacterium nodulans ORS 2060.</title>
        <authorList>
            <consortium name="US DOE Joint Genome Institute"/>
            <person name="Lucas S."/>
            <person name="Copeland A."/>
            <person name="Lapidus A."/>
            <person name="Glavina del Rio T."/>
            <person name="Dalin E."/>
            <person name="Tice H."/>
            <person name="Bruce D."/>
            <person name="Goodwin L."/>
            <person name="Pitluck S."/>
            <person name="Sims D."/>
            <person name="Brettin T."/>
            <person name="Detter J.C."/>
            <person name="Han C."/>
            <person name="Larimer F."/>
            <person name="Land M."/>
            <person name="Hauser L."/>
            <person name="Kyrpides N."/>
            <person name="Ivanova N."/>
            <person name="Marx C.J."/>
            <person name="Richardson P."/>
        </authorList>
    </citation>
    <scope>NUCLEOTIDE SEQUENCE [LARGE SCALE GENOMIC DNA]</scope>
    <source>
        <strain evidence="2">LMG 21967 / CNCM I-2342 / ORS 2060</strain>
    </source>
</reference>
<dbReference type="EMBL" id="CP001349">
    <property type="protein sequence ID" value="ACL62045.1"/>
    <property type="molecule type" value="Genomic_DNA"/>
</dbReference>
<keyword evidence="2" id="KW-1185">Reference proteome</keyword>
<dbReference type="AlphaFoldDB" id="B8ILS0"/>
<dbReference type="HOGENOM" id="CLU_945977_0_0_5"/>
<dbReference type="Gene3D" id="1.10.10.10">
    <property type="entry name" value="Winged helix-like DNA-binding domain superfamily/Winged helix DNA-binding domain"/>
    <property type="match status" value="1"/>
</dbReference>
<accession>B8ILS0</accession>
<evidence type="ECO:0000313" key="2">
    <source>
        <dbReference type="Proteomes" id="UP000008207"/>
    </source>
</evidence>
<organism evidence="1 2">
    <name type="scientific">Methylobacterium nodulans (strain LMG 21967 / CNCM I-2342 / ORS 2060)</name>
    <dbReference type="NCBI Taxonomy" id="460265"/>
    <lineage>
        <taxon>Bacteria</taxon>
        <taxon>Pseudomonadati</taxon>
        <taxon>Pseudomonadota</taxon>
        <taxon>Alphaproteobacteria</taxon>
        <taxon>Hyphomicrobiales</taxon>
        <taxon>Methylobacteriaceae</taxon>
        <taxon>Methylobacterium</taxon>
    </lineage>
</organism>
<dbReference type="InterPro" id="IPR036390">
    <property type="entry name" value="WH_DNA-bd_sf"/>
</dbReference>
<name>B8ILS0_METNO</name>
<evidence type="ECO:0000313" key="1">
    <source>
        <dbReference type="EMBL" id="ACL62045.1"/>
    </source>
</evidence>
<gene>
    <name evidence="1" type="ordered locus">Mnod_7306</name>
</gene>
<dbReference type="Proteomes" id="UP000008207">
    <property type="component" value="Chromosome"/>
</dbReference>